<dbReference type="PANTHER" id="PTHR47718">
    <property type="entry name" value="OS01G0519700 PROTEIN"/>
    <property type="match status" value="1"/>
</dbReference>
<dbReference type="AlphaFoldDB" id="A0A397IVK2"/>
<evidence type="ECO:0008006" key="3">
    <source>
        <dbReference type="Google" id="ProtNLM"/>
    </source>
</evidence>
<accession>A0A397IVK2</accession>
<sequence>MSDKENETSLENILGAEFENYEGVLPLIDTPIKIIESTQFISMSIAVHFIEQYARQKKFAIIKYKNETFQDGTCRKRVFKCDLGGRPALGKQKNKGTKKYRCIWQINVTRGKNSPITTVTSFINDHNHKLSSETMIFSIAYKGFSQEIMEQIEFYVIHGHCDATMIRNLLQPKYPDRIFLSADLSDAASLLMKLLGYQKINPEWFVKLLIDDTSNRLIAAQAIIQDERQESYEWLLQCCPIRNTYA</sequence>
<dbReference type="STRING" id="1348612.A0A397IVK2"/>
<evidence type="ECO:0000313" key="1">
    <source>
        <dbReference type="EMBL" id="RHZ76963.1"/>
    </source>
</evidence>
<name>A0A397IVK2_9GLOM</name>
<organism evidence="1 2">
    <name type="scientific">Diversispora epigaea</name>
    <dbReference type="NCBI Taxonomy" id="1348612"/>
    <lineage>
        <taxon>Eukaryota</taxon>
        <taxon>Fungi</taxon>
        <taxon>Fungi incertae sedis</taxon>
        <taxon>Mucoromycota</taxon>
        <taxon>Glomeromycotina</taxon>
        <taxon>Glomeromycetes</taxon>
        <taxon>Diversisporales</taxon>
        <taxon>Diversisporaceae</taxon>
        <taxon>Diversispora</taxon>
    </lineage>
</organism>
<dbReference type="EMBL" id="PQFF01000177">
    <property type="protein sequence ID" value="RHZ76963.1"/>
    <property type="molecule type" value="Genomic_DNA"/>
</dbReference>
<comment type="caution">
    <text evidence="1">The sequence shown here is derived from an EMBL/GenBank/DDBJ whole genome shotgun (WGS) entry which is preliminary data.</text>
</comment>
<protein>
    <recommendedName>
        <fullName evidence="3">FAR1 domain-containing protein</fullName>
    </recommendedName>
</protein>
<proteinExistence type="predicted"/>
<keyword evidence="2" id="KW-1185">Reference proteome</keyword>
<gene>
    <name evidence="1" type="ORF">Glove_187g3</name>
</gene>
<evidence type="ECO:0000313" key="2">
    <source>
        <dbReference type="Proteomes" id="UP000266861"/>
    </source>
</evidence>
<reference evidence="1 2" key="1">
    <citation type="submission" date="2018-08" db="EMBL/GenBank/DDBJ databases">
        <title>Genome and evolution of the arbuscular mycorrhizal fungus Diversispora epigaea (formerly Glomus versiforme) and its bacterial endosymbionts.</title>
        <authorList>
            <person name="Sun X."/>
            <person name="Fei Z."/>
            <person name="Harrison M."/>
        </authorList>
    </citation>
    <scope>NUCLEOTIDE SEQUENCE [LARGE SCALE GENOMIC DNA]</scope>
    <source>
        <strain evidence="1 2">IT104</strain>
    </source>
</reference>
<dbReference type="Proteomes" id="UP000266861">
    <property type="component" value="Unassembled WGS sequence"/>
</dbReference>
<dbReference type="OrthoDB" id="2363731at2759"/>